<sequence length="525" mass="58715">MKWLSSVHKATQRFLNSQRYHLRGGYRSRFFHASNPKPDQIRSSSSLYSGHYYSTSTILNVTESSSDRWPESNKIDNNVKKVDLEIISRETVKPSSPTPQHLRTFNFSIIDQFMLDMYTPLILFLPNTDKASVSDVVIKRSKLLKDSLSKILTRFYPFAGKVKNTLHIECNDEGIYYAEARVNQTLEEFLGHPDDDESVRGLVPESPCTVESSKRNYVIGVQVNIFKCGGIALSTSLSHKIFDGHTYYMFMKAWAAAARGSPETVSPSFVASEIFPHNPCLENSMPSKLLATKRGSTKRFVFDSTALALLKAQPVASVNSTHPPTRTEATSALIWKAVAHAASKVRPFGPQSPHALLSAVNLRQRASPHLPKESIGNLLDAAGAMCFPASHLDLPTMMGEVRESIARINSDHIESMKGVKGHETFNEILRRLNQLMNVTVDGNCLFASSLLNSRIYELDFGWGKPIWFYITNNGMARYMFLNDTLKGGGVEAIVTLSPEEMEIFEHDPELLSYATVNPSPLQFVR</sequence>
<evidence type="ECO:0000256" key="2">
    <source>
        <dbReference type="ARBA" id="ARBA00022679"/>
    </source>
</evidence>
<dbReference type="AlphaFoldDB" id="A0A251VLA9"/>
<organism evidence="5 6">
    <name type="scientific">Helianthus annuus</name>
    <name type="common">Common sunflower</name>
    <dbReference type="NCBI Taxonomy" id="4232"/>
    <lineage>
        <taxon>Eukaryota</taxon>
        <taxon>Viridiplantae</taxon>
        <taxon>Streptophyta</taxon>
        <taxon>Embryophyta</taxon>
        <taxon>Tracheophyta</taxon>
        <taxon>Spermatophyta</taxon>
        <taxon>Magnoliopsida</taxon>
        <taxon>eudicotyledons</taxon>
        <taxon>Gunneridae</taxon>
        <taxon>Pentapetalae</taxon>
        <taxon>asterids</taxon>
        <taxon>campanulids</taxon>
        <taxon>Asterales</taxon>
        <taxon>Asteraceae</taxon>
        <taxon>Asteroideae</taxon>
        <taxon>Heliantheae alliance</taxon>
        <taxon>Heliantheae</taxon>
        <taxon>Helianthus</taxon>
    </lineage>
</organism>
<keyword evidence="2 5" id="KW-0808">Transferase</keyword>
<dbReference type="EC" id="2.3.1.160" evidence="4"/>
<dbReference type="GO" id="GO:0050636">
    <property type="term" value="F:vinorine synthase activity"/>
    <property type="evidence" value="ECO:0007669"/>
    <property type="project" value="UniProtKB-EC"/>
</dbReference>
<dbReference type="OrthoDB" id="1932220at2759"/>
<name>A0A251VLA9_HELAN</name>
<evidence type="ECO:0000313" key="6">
    <source>
        <dbReference type="Proteomes" id="UP000215914"/>
    </source>
</evidence>
<protein>
    <submittedName>
        <fullName evidence="5">Putative transferase, Chloramphenicol acetyltransferase-like domain protein</fullName>
    </submittedName>
    <submittedName>
        <fullName evidence="4">Vinorine synthase</fullName>
        <ecNumber evidence="4">2.3.1.160</ecNumber>
    </submittedName>
</protein>
<dbReference type="PANTHER" id="PTHR31623">
    <property type="entry name" value="F21J9.9"/>
    <property type="match status" value="1"/>
</dbReference>
<dbReference type="EMBL" id="MNCJ02000316">
    <property type="protein sequence ID" value="KAF5820872.1"/>
    <property type="molecule type" value="Genomic_DNA"/>
</dbReference>
<proteinExistence type="inferred from homology"/>
<evidence type="ECO:0000313" key="5">
    <source>
        <dbReference type="EMBL" id="OTG36119.1"/>
    </source>
</evidence>
<dbReference type="InParanoid" id="A0A251VLA9"/>
<dbReference type="Gene3D" id="3.30.559.10">
    <property type="entry name" value="Chloramphenicol acetyltransferase-like domain"/>
    <property type="match status" value="2"/>
</dbReference>
<dbReference type="OMA" id="CKAQIND"/>
<keyword evidence="6" id="KW-1185">Reference proteome</keyword>
<evidence type="ECO:0000313" key="4">
    <source>
        <dbReference type="EMBL" id="KAF5820872.1"/>
    </source>
</evidence>
<dbReference type="PANTHER" id="PTHR31623:SF55">
    <property type="entry name" value="VINORINE SYNTHASE"/>
    <property type="match status" value="1"/>
</dbReference>
<reference evidence="4 6" key="1">
    <citation type="journal article" date="2017" name="Nature">
        <title>The sunflower genome provides insights into oil metabolism, flowering and Asterid evolution.</title>
        <authorList>
            <person name="Badouin H."/>
            <person name="Gouzy J."/>
            <person name="Grassa C.J."/>
            <person name="Murat F."/>
            <person name="Staton S.E."/>
            <person name="Cottret L."/>
            <person name="Lelandais-Briere C."/>
            <person name="Owens G.L."/>
            <person name="Carrere S."/>
            <person name="Mayjonade B."/>
            <person name="Legrand L."/>
            <person name="Gill N."/>
            <person name="Kane N.C."/>
            <person name="Bowers J.E."/>
            <person name="Hubner S."/>
            <person name="Bellec A."/>
            <person name="Berard A."/>
            <person name="Berges H."/>
            <person name="Blanchet N."/>
            <person name="Boniface M.C."/>
            <person name="Brunel D."/>
            <person name="Catrice O."/>
            <person name="Chaidir N."/>
            <person name="Claudel C."/>
            <person name="Donnadieu C."/>
            <person name="Faraut T."/>
            <person name="Fievet G."/>
            <person name="Helmstetter N."/>
            <person name="King M."/>
            <person name="Knapp S.J."/>
            <person name="Lai Z."/>
            <person name="Le Paslier M.C."/>
            <person name="Lippi Y."/>
            <person name="Lorenzon L."/>
            <person name="Mandel J.R."/>
            <person name="Marage G."/>
            <person name="Marchand G."/>
            <person name="Marquand E."/>
            <person name="Bret-Mestries E."/>
            <person name="Morien E."/>
            <person name="Nambeesan S."/>
            <person name="Nguyen T."/>
            <person name="Pegot-Espagnet P."/>
            <person name="Pouilly N."/>
            <person name="Raftis F."/>
            <person name="Sallet E."/>
            <person name="Schiex T."/>
            <person name="Thomas J."/>
            <person name="Vandecasteele C."/>
            <person name="Vares D."/>
            <person name="Vear F."/>
            <person name="Vautrin S."/>
            <person name="Crespi M."/>
            <person name="Mangin B."/>
            <person name="Burke J.M."/>
            <person name="Salse J."/>
            <person name="Munos S."/>
            <person name="Vincourt P."/>
            <person name="Rieseberg L.H."/>
            <person name="Langlade N.B."/>
        </authorList>
    </citation>
    <scope>NUCLEOTIDE SEQUENCE [LARGE SCALE GENOMIC DNA]</scope>
    <source>
        <strain evidence="6">cv. SF193</strain>
        <tissue evidence="4">Leaves</tissue>
    </source>
</reference>
<reference evidence="4" key="3">
    <citation type="submission" date="2020-06" db="EMBL/GenBank/DDBJ databases">
        <title>Helianthus annuus Genome sequencing and assembly Release 2.</title>
        <authorList>
            <person name="Gouzy J."/>
            <person name="Langlade N."/>
            <person name="Munos S."/>
        </authorList>
    </citation>
    <scope>NUCLEOTIDE SEQUENCE</scope>
    <source>
        <tissue evidence="4">Leaves</tissue>
    </source>
</reference>
<gene>
    <name evidence="5" type="ORF">HannXRQ_Chr01g0004081</name>
    <name evidence="4" type="ORF">HanXRQr2_Chr01g0007131</name>
</gene>
<dbReference type="InterPro" id="IPR023213">
    <property type="entry name" value="CAT-like_dom_sf"/>
</dbReference>
<dbReference type="EMBL" id="CM007890">
    <property type="protein sequence ID" value="OTG36119.1"/>
    <property type="molecule type" value="Genomic_DNA"/>
</dbReference>
<evidence type="ECO:0000256" key="3">
    <source>
        <dbReference type="ARBA" id="ARBA00023315"/>
    </source>
</evidence>
<keyword evidence="3 4" id="KW-0012">Acyltransferase</keyword>
<reference evidence="5" key="2">
    <citation type="submission" date="2017-02" db="EMBL/GenBank/DDBJ databases">
        <title>Sunflower complete genome.</title>
        <authorList>
            <person name="Langlade N."/>
            <person name="Munos S."/>
        </authorList>
    </citation>
    <scope>NUCLEOTIDE SEQUENCE [LARGE SCALE GENOMIC DNA]</scope>
    <source>
        <tissue evidence="5">Leaves</tissue>
    </source>
</reference>
<dbReference type="Proteomes" id="UP000215914">
    <property type="component" value="Chromosome 1"/>
</dbReference>
<dbReference type="Gramene" id="mRNA:HanXRQr2_Chr01g0007131">
    <property type="protein sequence ID" value="mRNA:HanXRQr2_Chr01g0007131"/>
    <property type="gene ID" value="HanXRQr2_Chr01g0007131"/>
</dbReference>
<comment type="similarity">
    <text evidence="1">Belongs to the plant acyltransferase family.</text>
</comment>
<dbReference type="Pfam" id="PF02458">
    <property type="entry name" value="Transferase"/>
    <property type="match status" value="1"/>
</dbReference>
<accession>A0A251VLA9</accession>
<evidence type="ECO:0000256" key="1">
    <source>
        <dbReference type="ARBA" id="ARBA00009861"/>
    </source>
</evidence>